<evidence type="ECO:0000313" key="3">
    <source>
        <dbReference type="Proteomes" id="UP001283361"/>
    </source>
</evidence>
<sequence>MVALWRVDHEDVDMVLVPQRNVDSGINQGLIDVSRSARMPVAHDTSSQVTPAPRFAPSNISPHLPLTVTPRPSIQHLPTSPSDSNPRPSFCSIQHLPTSPFDSNPPSLYPTSPHISL</sequence>
<proteinExistence type="predicted"/>
<protein>
    <submittedName>
        <fullName evidence="2">Uncharacterized protein</fullName>
    </submittedName>
</protein>
<accession>A0AAE1B1B6</accession>
<comment type="caution">
    <text evidence="2">The sequence shown here is derived from an EMBL/GenBank/DDBJ whole genome shotgun (WGS) entry which is preliminary data.</text>
</comment>
<dbReference type="Proteomes" id="UP001283361">
    <property type="component" value="Unassembled WGS sequence"/>
</dbReference>
<feature type="compositionally biased region" description="Polar residues" evidence="1">
    <location>
        <begin position="70"/>
        <end position="117"/>
    </location>
</feature>
<reference evidence="2" key="1">
    <citation type="journal article" date="2023" name="G3 (Bethesda)">
        <title>A reference genome for the long-term kleptoplast-retaining sea slug Elysia crispata morphotype clarki.</title>
        <authorList>
            <person name="Eastman K.E."/>
            <person name="Pendleton A.L."/>
            <person name="Shaikh M.A."/>
            <person name="Suttiyut T."/>
            <person name="Ogas R."/>
            <person name="Tomko P."/>
            <person name="Gavelis G."/>
            <person name="Widhalm J.R."/>
            <person name="Wisecaver J.H."/>
        </authorList>
    </citation>
    <scope>NUCLEOTIDE SEQUENCE</scope>
    <source>
        <strain evidence="2">ECLA1</strain>
    </source>
</reference>
<dbReference type="EMBL" id="JAWDGP010000742">
    <property type="protein sequence ID" value="KAK3797767.1"/>
    <property type="molecule type" value="Genomic_DNA"/>
</dbReference>
<name>A0AAE1B1B6_9GAST</name>
<evidence type="ECO:0000313" key="2">
    <source>
        <dbReference type="EMBL" id="KAK3797767.1"/>
    </source>
</evidence>
<evidence type="ECO:0000256" key="1">
    <source>
        <dbReference type="SAM" id="MobiDB-lite"/>
    </source>
</evidence>
<feature type="region of interest" description="Disordered" evidence="1">
    <location>
        <begin position="37"/>
        <end position="117"/>
    </location>
</feature>
<organism evidence="2 3">
    <name type="scientific">Elysia crispata</name>
    <name type="common">lettuce slug</name>
    <dbReference type="NCBI Taxonomy" id="231223"/>
    <lineage>
        <taxon>Eukaryota</taxon>
        <taxon>Metazoa</taxon>
        <taxon>Spiralia</taxon>
        <taxon>Lophotrochozoa</taxon>
        <taxon>Mollusca</taxon>
        <taxon>Gastropoda</taxon>
        <taxon>Heterobranchia</taxon>
        <taxon>Euthyneura</taxon>
        <taxon>Panpulmonata</taxon>
        <taxon>Sacoglossa</taxon>
        <taxon>Placobranchoidea</taxon>
        <taxon>Plakobranchidae</taxon>
        <taxon>Elysia</taxon>
    </lineage>
</organism>
<dbReference type="AlphaFoldDB" id="A0AAE1B1B6"/>
<keyword evidence="3" id="KW-1185">Reference proteome</keyword>
<gene>
    <name evidence="2" type="ORF">RRG08_059161</name>
</gene>